<proteinExistence type="predicted"/>
<dbReference type="EMBL" id="CP001287">
    <property type="protein sequence ID" value="ACK66769.1"/>
    <property type="molecule type" value="Genomic_DNA"/>
</dbReference>
<keyword evidence="2" id="KW-1185">Reference proteome</keyword>
<dbReference type="Proteomes" id="UP000008204">
    <property type="component" value="Chromosome"/>
</dbReference>
<name>B7K5N6_RIPO1</name>
<dbReference type="AlphaFoldDB" id="B7K5N6"/>
<organism evidence="1 2">
    <name type="scientific">Rippkaea orientalis (strain PCC 8801 / RF-1)</name>
    <name type="common">Cyanothece sp. (strain PCC 8801)</name>
    <dbReference type="NCBI Taxonomy" id="41431"/>
    <lineage>
        <taxon>Bacteria</taxon>
        <taxon>Bacillati</taxon>
        <taxon>Cyanobacteriota</taxon>
        <taxon>Cyanophyceae</taxon>
        <taxon>Oscillatoriophycideae</taxon>
        <taxon>Chroococcales</taxon>
        <taxon>Aphanothecaceae</taxon>
        <taxon>Rippkaea</taxon>
        <taxon>Rippkaea orientalis</taxon>
    </lineage>
</organism>
<dbReference type="RefSeq" id="WP_012596036.1">
    <property type="nucleotide sequence ID" value="NC_011726.1"/>
</dbReference>
<evidence type="ECO:0000313" key="1">
    <source>
        <dbReference type="EMBL" id="ACK66769.1"/>
    </source>
</evidence>
<accession>B7K5N6</accession>
<reference evidence="2" key="1">
    <citation type="journal article" date="2011" name="MBio">
        <title>Novel metabolic attributes of the genus Cyanothece, comprising a group of unicellular nitrogen-fixing Cyanobacteria.</title>
        <authorList>
            <person name="Bandyopadhyay A."/>
            <person name="Elvitigala T."/>
            <person name="Welsh E."/>
            <person name="Stockel J."/>
            <person name="Liberton M."/>
            <person name="Min H."/>
            <person name="Sherman L.A."/>
            <person name="Pakrasi H.B."/>
        </authorList>
    </citation>
    <scope>NUCLEOTIDE SEQUENCE [LARGE SCALE GENOMIC DNA]</scope>
    <source>
        <strain evidence="2">PCC 8801</strain>
    </source>
</reference>
<dbReference type="HOGENOM" id="CLU_3079008_0_0_3"/>
<gene>
    <name evidence="1" type="ordered locus">PCC8801_2768</name>
</gene>
<sequence length="52" mass="6072">MPEVGLGIGRGEYSDGESQLEVLYWFDEQGNRYLTAEELLTRYQERFGELPE</sequence>
<protein>
    <submittedName>
        <fullName evidence="1">Uncharacterized protein</fullName>
    </submittedName>
</protein>
<dbReference type="KEGG" id="cyp:PCC8801_2768"/>
<dbReference type="eggNOG" id="COG4636">
    <property type="taxonomic scope" value="Bacteria"/>
</dbReference>
<evidence type="ECO:0000313" key="2">
    <source>
        <dbReference type="Proteomes" id="UP000008204"/>
    </source>
</evidence>